<organism evidence="2 3">
    <name type="scientific">Thalassiosira oceanica</name>
    <name type="common">Marine diatom</name>
    <dbReference type="NCBI Taxonomy" id="159749"/>
    <lineage>
        <taxon>Eukaryota</taxon>
        <taxon>Sar</taxon>
        <taxon>Stramenopiles</taxon>
        <taxon>Ochrophyta</taxon>
        <taxon>Bacillariophyta</taxon>
        <taxon>Coscinodiscophyceae</taxon>
        <taxon>Thalassiosirophycidae</taxon>
        <taxon>Thalassiosirales</taxon>
        <taxon>Thalassiosiraceae</taxon>
        <taxon>Thalassiosira</taxon>
    </lineage>
</organism>
<proteinExistence type="predicted"/>
<comment type="caution">
    <text evidence="2">The sequence shown here is derived from an EMBL/GenBank/DDBJ whole genome shotgun (WGS) entry which is preliminary data.</text>
</comment>
<feature type="coiled-coil region" evidence="1">
    <location>
        <begin position="704"/>
        <end position="731"/>
    </location>
</feature>
<dbReference type="AlphaFoldDB" id="K0R8F0"/>
<evidence type="ECO:0000313" key="2">
    <source>
        <dbReference type="EMBL" id="EJK49285.1"/>
    </source>
</evidence>
<keyword evidence="1" id="KW-0175">Coiled coil</keyword>
<name>K0R8F0_THAOC</name>
<accession>K0R8F0</accession>
<keyword evidence="3" id="KW-1185">Reference proteome</keyword>
<reference evidence="2 3" key="1">
    <citation type="journal article" date="2012" name="Genome Biol.">
        <title>Genome and low-iron response of an oceanic diatom adapted to chronic iron limitation.</title>
        <authorList>
            <person name="Lommer M."/>
            <person name="Specht M."/>
            <person name="Roy A.S."/>
            <person name="Kraemer L."/>
            <person name="Andreson R."/>
            <person name="Gutowska M.A."/>
            <person name="Wolf J."/>
            <person name="Bergner S.V."/>
            <person name="Schilhabel M.B."/>
            <person name="Klostermeier U.C."/>
            <person name="Beiko R.G."/>
            <person name="Rosenstiel P."/>
            <person name="Hippler M."/>
            <person name="Laroche J."/>
        </authorList>
    </citation>
    <scope>NUCLEOTIDE SEQUENCE [LARGE SCALE GENOMIC DNA]</scope>
    <source>
        <strain evidence="2 3">CCMP1005</strain>
    </source>
</reference>
<sequence length="756" mass="84900">MVRVSKPITRRVVPAKACGLAVLILLVLLIGASFKMLAESGNTHPEHALLPKIRGVGQPDSIAASISNERSQQLAQKAIRSLENLDGLDDATKSKYQAATRKECVPGRDDAKGEINPTTKKGRECLRHVPISRRASDSGGSGQQQKPRIGILVPPGAISYRVAKWISRMLESTSRAVKMDIDVIVTSQVPVYGYGKSHGFTKLIRLNVLPLSLGALDSYVYSKIGAEGGDNGVEQLLKTLPPSKQMNVDKIMQLNMRWQCRLSHVSAHTSMLTLLLDDLLQDPEAVLEKILKFVWRDDWQWQGRSDGRQHSNVADLDLNASSLVQRDMKSRLSELGDLLETSSLVGGKAVAFVEQDHAYRKDSQEAFADEMRRSKDMTSWPCPSFWEGVNGDEILTSIASQMVPNCRDDDPFVKCSINRDRCEVKRDPPGEDRETAFISGYQGEIPGRRKVRYSKHGGGKCLLTFFLRDNKLAWSIALVTLALQFWLLHPFIIAAEFDLSDDMKDLVYTWKYDRVSDECEDLGDLTWQGWFLFGEWSGAQVNKLRLLQIKLSLNLFFELIRPSDDSIHGKRYRVRSEDDYAVGKIEAQCVTKNSLLCWRNTSKLFSQQQTPSSYTMRSLVSPLVGQDILYFTTVLTIRTLHAVLFIMEIDERVFETIDSVNRRWIDKVTRRKEMEEEITMSSSGIGEKSDGVLTAEEIGALLLLEKLVQLLETKNASVDNAKDRINAVNKALADSTKVFRIERPAGSPEYGTSTDY</sequence>
<gene>
    <name evidence="2" type="ORF">THAOC_31859</name>
</gene>
<evidence type="ECO:0000256" key="1">
    <source>
        <dbReference type="SAM" id="Coils"/>
    </source>
</evidence>
<dbReference type="eggNOG" id="ENOG502RWCM">
    <property type="taxonomic scope" value="Eukaryota"/>
</dbReference>
<dbReference type="EMBL" id="AGNL01044958">
    <property type="protein sequence ID" value="EJK49285.1"/>
    <property type="molecule type" value="Genomic_DNA"/>
</dbReference>
<dbReference type="Proteomes" id="UP000266841">
    <property type="component" value="Unassembled WGS sequence"/>
</dbReference>
<dbReference type="OrthoDB" id="48280at2759"/>
<evidence type="ECO:0000313" key="3">
    <source>
        <dbReference type="Proteomes" id="UP000266841"/>
    </source>
</evidence>
<feature type="non-terminal residue" evidence="2">
    <location>
        <position position="756"/>
    </location>
</feature>
<protein>
    <submittedName>
        <fullName evidence="2">Uncharacterized protein</fullName>
    </submittedName>
</protein>